<evidence type="ECO:0000256" key="7">
    <source>
        <dbReference type="ARBA" id="ARBA00022723"/>
    </source>
</evidence>
<gene>
    <name evidence="18" type="ORF">RIF29_18778</name>
</gene>
<evidence type="ECO:0000313" key="18">
    <source>
        <dbReference type="EMBL" id="KAK7266138.1"/>
    </source>
</evidence>
<comment type="subcellular location">
    <subcellularLocation>
        <location evidence="2">Membrane</location>
        <topology evidence="2">Single-pass membrane protein</topology>
    </subcellularLocation>
</comment>
<dbReference type="Pfam" id="PF13639">
    <property type="entry name" value="zf-RING_2"/>
    <property type="match status" value="1"/>
</dbReference>
<evidence type="ECO:0000313" key="19">
    <source>
        <dbReference type="Proteomes" id="UP001372338"/>
    </source>
</evidence>
<keyword evidence="16" id="KW-0732">Signal</keyword>
<evidence type="ECO:0000256" key="6">
    <source>
        <dbReference type="ARBA" id="ARBA00022692"/>
    </source>
</evidence>
<evidence type="ECO:0000256" key="1">
    <source>
        <dbReference type="ARBA" id="ARBA00000900"/>
    </source>
</evidence>
<keyword evidence="9" id="KW-0833">Ubl conjugation pathway</keyword>
<evidence type="ECO:0000256" key="9">
    <source>
        <dbReference type="ARBA" id="ARBA00022786"/>
    </source>
</evidence>
<dbReference type="PANTHER" id="PTHR45768:SF61">
    <property type="entry name" value="RING-H2 FINGER PROTEIN ATL18"/>
    <property type="match status" value="1"/>
</dbReference>
<dbReference type="SUPFAM" id="SSF57850">
    <property type="entry name" value="RING/U-box"/>
    <property type="match status" value="1"/>
</dbReference>
<evidence type="ECO:0000256" key="2">
    <source>
        <dbReference type="ARBA" id="ARBA00004167"/>
    </source>
</evidence>
<evidence type="ECO:0000256" key="14">
    <source>
        <dbReference type="PROSITE-ProRule" id="PRU00175"/>
    </source>
</evidence>
<evidence type="ECO:0000256" key="16">
    <source>
        <dbReference type="SAM" id="SignalP"/>
    </source>
</evidence>
<dbReference type="GO" id="GO:0061630">
    <property type="term" value="F:ubiquitin protein ligase activity"/>
    <property type="evidence" value="ECO:0007669"/>
    <property type="project" value="UniProtKB-EC"/>
</dbReference>
<reference evidence="18 19" key="1">
    <citation type="submission" date="2024-01" db="EMBL/GenBank/DDBJ databases">
        <title>The genomes of 5 underutilized Papilionoideae crops provide insights into root nodulation and disease resistanc.</title>
        <authorList>
            <person name="Yuan L."/>
        </authorList>
    </citation>
    <scope>NUCLEOTIDE SEQUENCE [LARGE SCALE GENOMIC DNA]</scope>
    <source>
        <strain evidence="18">ZHUSHIDOU_FW_LH</strain>
        <tissue evidence="18">Leaf</tissue>
    </source>
</reference>
<proteinExistence type="inferred from homology"/>
<comment type="caution">
    <text evidence="18">The sequence shown here is derived from an EMBL/GenBank/DDBJ whole genome shotgun (WGS) entry which is preliminary data.</text>
</comment>
<evidence type="ECO:0000256" key="4">
    <source>
        <dbReference type="ARBA" id="ARBA00012483"/>
    </source>
</evidence>
<feature type="region of interest" description="Disordered" evidence="15">
    <location>
        <begin position="139"/>
        <end position="176"/>
    </location>
</feature>
<evidence type="ECO:0000259" key="17">
    <source>
        <dbReference type="PROSITE" id="PS50089"/>
    </source>
</evidence>
<evidence type="ECO:0000256" key="8">
    <source>
        <dbReference type="ARBA" id="ARBA00022771"/>
    </source>
</evidence>
<comment type="similarity">
    <text evidence="13">Belongs to the RING-type zinc finger family. ATL subfamily.</text>
</comment>
<evidence type="ECO:0000256" key="11">
    <source>
        <dbReference type="ARBA" id="ARBA00022989"/>
    </source>
</evidence>
<feature type="signal peptide" evidence="16">
    <location>
        <begin position="1"/>
        <end position="25"/>
    </location>
</feature>
<dbReference type="CDD" id="cd16461">
    <property type="entry name" value="RING-H2_EL5-like"/>
    <property type="match status" value="1"/>
</dbReference>
<evidence type="ECO:0000256" key="12">
    <source>
        <dbReference type="ARBA" id="ARBA00023136"/>
    </source>
</evidence>
<evidence type="ECO:0000256" key="13">
    <source>
        <dbReference type="ARBA" id="ARBA00024209"/>
    </source>
</evidence>
<dbReference type="SMART" id="SM00184">
    <property type="entry name" value="RING"/>
    <property type="match status" value="1"/>
</dbReference>
<keyword evidence="5" id="KW-0808">Transferase</keyword>
<evidence type="ECO:0000256" key="5">
    <source>
        <dbReference type="ARBA" id="ARBA00022679"/>
    </source>
</evidence>
<dbReference type="PANTHER" id="PTHR45768">
    <property type="entry name" value="E3 UBIQUITIN-PROTEIN LIGASE RNF13-LIKE"/>
    <property type="match status" value="1"/>
</dbReference>
<dbReference type="InterPro" id="IPR013083">
    <property type="entry name" value="Znf_RING/FYVE/PHD"/>
</dbReference>
<comment type="catalytic activity">
    <reaction evidence="1">
        <text>S-ubiquitinyl-[E2 ubiquitin-conjugating enzyme]-L-cysteine + [acceptor protein]-L-lysine = [E2 ubiquitin-conjugating enzyme]-L-cysteine + N(6)-ubiquitinyl-[acceptor protein]-L-lysine.</text>
        <dbReference type="EC" id="2.3.2.27"/>
    </reaction>
</comment>
<sequence length="194" mass="20762">MTLIISMVLLFVGVVLMVLLHVCITGRTSGREGTGSMVENGANGSRSMSKDDLEKLPCYDYIAKDITSSPVDCAVCLENLIAGDKCRLLPMCKHSFHAQCVDTWLLKTPLCPICRSSAGSSQNGSQVVGNNNGYFVEPNSESRESQNATESGPIIIGSPNNSGHREVESRDTTENQITSATTLSDAAVEVAVIY</sequence>
<comment type="pathway">
    <text evidence="3">Protein modification; protein ubiquitination.</text>
</comment>
<name>A0AAN9I3I9_CROPI</name>
<dbReference type="EMBL" id="JAYWIO010000004">
    <property type="protein sequence ID" value="KAK7266138.1"/>
    <property type="molecule type" value="Genomic_DNA"/>
</dbReference>
<keyword evidence="10" id="KW-0862">Zinc</keyword>
<dbReference type="PROSITE" id="PS50089">
    <property type="entry name" value="ZF_RING_2"/>
    <property type="match status" value="1"/>
</dbReference>
<keyword evidence="8 14" id="KW-0863">Zinc-finger</keyword>
<dbReference type="InterPro" id="IPR001841">
    <property type="entry name" value="Znf_RING"/>
</dbReference>
<keyword evidence="7" id="KW-0479">Metal-binding</keyword>
<keyword evidence="11" id="KW-1133">Transmembrane helix</keyword>
<keyword evidence="12" id="KW-0472">Membrane</keyword>
<dbReference type="FunFam" id="3.30.40.10:FF:000982">
    <property type="entry name" value="RING-H2 finger protein ATL2K"/>
    <property type="match status" value="1"/>
</dbReference>
<keyword evidence="19" id="KW-1185">Reference proteome</keyword>
<dbReference type="GO" id="GO:0016020">
    <property type="term" value="C:membrane"/>
    <property type="evidence" value="ECO:0007669"/>
    <property type="project" value="UniProtKB-SubCell"/>
</dbReference>
<feature type="domain" description="RING-type" evidence="17">
    <location>
        <begin position="73"/>
        <end position="115"/>
    </location>
</feature>
<keyword evidence="6" id="KW-0812">Transmembrane</keyword>
<evidence type="ECO:0000256" key="3">
    <source>
        <dbReference type="ARBA" id="ARBA00004906"/>
    </source>
</evidence>
<evidence type="ECO:0000256" key="15">
    <source>
        <dbReference type="SAM" id="MobiDB-lite"/>
    </source>
</evidence>
<dbReference type="Proteomes" id="UP001372338">
    <property type="component" value="Unassembled WGS sequence"/>
</dbReference>
<dbReference type="Gene3D" id="3.30.40.10">
    <property type="entry name" value="Zinc/RING finger domain, C3HC4 (zinc finger)"/>
    <property type="match status" value="1"/>
</dbReference>
<protein>
    <recommendedName>
        <fullName evidence="4">RING-type E3 ubiquitin transferase</fullName>
        <ecNumber evidence="4">2.3.2.27</ecNumber>
    </recommendedName>
</protein>
<dbReference type="AlphaFoldDB" id="A0AAN9I3I9"/>
<dbReference type="EC" id="2.3.2.27" evidence="4"/>
<organism evidence="18 19">
    <name type="scientific">Crotalaria pallida</name>
    <name type="common">Smooth rattlebox</name>
    <name type="synonym">Crotalaria striata</name>
    <dbReference type="NCBI Taxonomy" id="3830"/>
    <lineage>
        <taxon>Eukaryota</taxon>
        <taxon>Viridiplantae</taxon>
        <taxon>Streptophyta</taxon>
        <taxon>Embryophyta</taxon>
        <taxon>Tracheophyta</taxon>
        <taxon>Spermatophyta</taxon>
        <taxon>Magnoliopsida</taxon>
        <taxon>eudicotyledons</taxon>
        <taxon>Gunneridae</taxon>
        <taxon>Pentapetalae</taxon>
        <taxon>rosids</taxon>
        <taxon>fabids</taxon>
        <taxon>Fabales</taxon>
        <taxon>Fabaceae</taxon>
        <taxon>Papilionoideae</taxon>
        <taxon>50 kb inversion clade</taxon>
        <taxon>genistoids sensu lato</taxon>
        <taxon>core genistoids</taxon>
        <taxon>Crotalarieae</taxon>
        <taxon>Crotalaria</taxon>
    </lineage>
</organism>
<feature type="compositionally biased region" description="Basic and acidic residues" evidence="15">
    <location>
        <begin position="163"/>
        <end position="173"/>
    </location>
</feature>
<evidence type="ECO:0000256" key="10">
    <source>
        <dbReference type="ARBA" id="ARBA00022833"/>
    </source>
</evidence>
<accession>A0AAN9I3I9</accession>
<dbReference type="GO" id="GO:0008270">
    <property type="term" value="F:zinc ion binding"/>
    <property type="evidence" value="ECO:0007669"/>
    <property type="project" value="UniProtKB-KW"/>
</dbReference>
<feature type="chain" id="PRO_5042827573" description="RING-type E3 ubiquitin transferase" evidence="16">
    <location>
        <begin position="26"/>
        <end position="194"/>
    </location>
</feature>